<accession>A0ABR4PQ73</accession>
<comment type="caution">
    <text evidence="2">The sequence shown here is derived from an EMBL/GenBank/DDBJ whole genome shotgun (WGS) entry which is preliminary data.</text>
</comment>
<reference evidence="2 3" key="1">
    <citation type="submission" date="2024-06" db="EMBL/GenBank/DDBJ databases">
        <title>Complete genome of Phlyctema vagabunda strain 19-DSS-EL-015.</title>
        <authorList>
            <person name="Fiorenzani C."/>
        </authorList>
    </citation>
    <scope>NUCLEOTIDE SEQUENCE [LARGE SCALE GENOMIC DNA]</scope>
    <source>
        <strain evidence="2 3">19-DSS-EL-015</strain>
    </source>
</reference>
<name>A0ABR4PQ73_9HELO</name>
<feature type="compositionally biased region" description="Polar residues" evidence="1">
    <location>
        <begin position="249"/>
        <end position="266"/>
    </location>
</feature>
<gene>
    <name evidence="2" type="ORF">PVAG01_02283</name>
</gene>
<feature type="region of interest" description="Disordered" evidence="1">
    <location>
        <begin position="86"/>
        <end position="123"/>
    </location>
</feature>
<dbReference type="Gene3D" id="3.30.70.330">
    <property type="match status" value="1"/>
</dbReference>
<keyword evidence="3" id="KW-1185">Reference proteome</keyword>
<evidence type="ECO:0000313" key="3">
    <source>
        <dbReference type="Proteomes" id="UP001629113"/>
    </source>
</evidence>
<protein>
    <submittedName>
        <fullName evidence="2">Nucleoporin NUP53</fullName>
    </submittedName>
</protein>
<dbReference type="InterPro" id="IPR012677">
    <property type="entry name" value="Nucleotide-bd_a/b_plait_sf"/>
</dbReference>
<dbReference type="Proteomes" id="UP001629113">
    <property type="component" value="Unassembled WGS sequence"/>
</dbReference>
<evidence type="ECO:0000313" key="2">
    <source>
        <dbReference type="EMBL" id="KAL3425492.1"/>
    </source>
</evidence>
<proteinExistence type="predicted"/>
<feature type="region of interest" description="Disordered" evidence="1">
    <location>
        <begin position="246"/>
        <end position="315"/>
    </location>
</feature>
<feature type="compositionally biased region" description="Polar residues" evidence="1">
    <location>
        <begin position="287"/>
        <end position="297"/>
    </location>
</feature>
<feature type="compositionally biased region" description="Low complexity" evidence="1">
    <location>
        <begin position="298"/>
        <end position="315"/>
    </location>
</feature>
<dbReference type="EMBL" id="JBFCZG010000002">
    <property type="protein sequence ID" value="KAL3425492.1"/>
    <property type="molecule type" value="Genomic_DNA"/>
</dbReference>
<evidence type="ECO:0000256" key="1">
    <source>
        <dbReference type="SAM" id="MobiDB-lite"/>
    </source>
</evidence>
<feature type="compositionally biased region" description="Low complexity" evidence="1">
    <location>
        <begin position="276"/>
        <end position="286"/>
    </location>
</feature>
<organism evidence="2 3">
    <name type="scientific">Phlyctema vagabunda</name>
    <dbReference type="NCBI Taxonomy" id="108571"/>
    <lineage>
        <taxon>Eukaryota</taxon>
        <taxon>Fungi</taxon>
        <taxon>Dikarya</taxon>
        <taxon>Ascomycota</taxon>
        <taxon>Pezizomycotina</taxon>
        <taxon>Leotiomycetes</taxon>
        <taxon>Helotiales</taxon>
        <taxon>Dermateaceae</taxon>
        <taxon>Phlyctema</taxon>
    </lineage>
</organism>
<feature type="region of interest" description="Disordered" evidence="1">
    <location>
        <begin position="29"/>
        <end position="63"/>
    </location>
</feature>
<feature type="compositionally biased region" description="Polar residues" evidence="1">
    <location>
        <begin position="86"/>
        <end position="122"/>
    </location>
</feature>
<sequence length="430" mass="47307">MPPLILHNVPEEERFVGEDGIQRPYAMIFPGDANPRARRTVPETGSFGRSTRRSRSRTGTPAAVKREDPTLAAADAVFSKFIATRNASQAESPQRKSSAPSALTQGSNNSALTITDGNTGASSRYVHKEPTEVILRGFMENHQYAAIHQYEHIAGRICEDYSRDPPQEQRRYKADVRDPVTLRRQILTPEEKAKALKYAGGLHWIKVTFESAEAAEVATSSSPQPILGHLVYAELYRGVGPSMDAAMPATSSTRTSQGDVFTTTGASRTPRRSSSNRRPSSALPRSFTTPAMSQINHSVDSNSPPSSLTSSQTLDSATLSTATASTATVTGTIQHVTEEQEPSIYCRKIPTARRIQLLSAEQALLPQPSFSQRFLSNIPLLNYLSSDVIGKQLPRTESGDFDWQNASLYWKVVWYIDSWVGWFDVASKED</sequence>